<evidence type="ECO:0000313" key="3">
    <source>
        <dbReference type="EMBL" id="SDZ16770.1"/>
    </source>
</evidence>
<keyword evidence="4" id="KW-1185">Reference proteome</keyword>
<gene>
    <name evidence="3" type="ORF">SAMN05444365_106122</name>
</gene>
<organism evidence="3 4">
    <name type="scientific">Micromonospora pattaloongensis</name>
    <dbReference type="NCBI Taxonomy" id="405436"/>
    <lineage>
        <taxon>Bacteria</taxon>
        <taxon>Bacillati</taxon>
        <taxon>Actinomycetota</taxon>
        <taxon>Actinomycetes</taxon>
        <taxon>Micromonosporales</taxon>
        <taxon>Micromonosporaceae</taxon>
        <taxon>Micromonospora</taxon>
    </lineage>
</organism>
<protein>
    <recommendedName>
        <fullName evidence="2">DUF4873 domain-containing protein</fullName>
    </recommendedName>
</protein>
<dbReference type="EMBL" id="FNPH01000006">
    <property type="protein sequence ID" value="SDZ16770.1"/>
    <property type="molecule type" value="Genomic_DNA"/>
</dbReference>
<evidence type="ECO:0000259" key="2">
    <source>
        <dbReference type="Pfam" id="PF16170"/>
    </source>
</evidence>
<feature type="compositionally biased region" description="Acidic residues" evidence="1">
    <location>
        <begin position="86"/>
        <end position="97"/>
    </location>
</feature>
<accession>A0A1H3QTW1</accession>
<dbReference type="RefSeq" id="WP_091558596.1">
    <property type="nucleotide sequence ID" value="NZ_FNPH01000006.1"/>
</dbReference>
<dbReference type="OrthoDB" id="3683556at2"/>
<dbReference type="Pfam" id="PF16170">
    <property type="entry name" value="DUF4873"/>
    <property type="match status" value="1"/>
</dbReference>
<reference evidence="4" key="1">
    <citation type="submission" date="2016-10" db="EMBL/GenBank/DDBJ databases">
        <authorList>
            <person name="Varghese N."/>
            <person name="Submissions S."/>
        </authorList>
    </citation>
    <scope>NUCLEOTIDE SEQUENCE [LARGE SCALE GENOMIC DNA]</scope>
    <source>
        <strain evidence="4">DSM 45245</strain>
    </source>
</reference>
<evidence type="ECO:0000313" key="4">
    <source>
        <dbReference type="Proteomes" id="UP000242415"/>
    </source>
</evidence>
<dbReference type="InterPro" id="IPR032371">
    <property type="entry name" value="DUF4873"/>
</dbReference>
<dbReference type="Proteomes" id="UP000242415">
    <property type="component" value="Unassembled WGS sequence"/>
</dbReference>
<dbReference type="AlphaFoldDB" id="A0A1H3QTW1"/>
<proteinExistence type="predicted"/>
<sequence length="97" mass="10366">MSYDGPALIGATPVRLRLAGRWEPIDGRYHWGGRVAPDPAIAQLVRAGRRDVRVTIADRSAPARLAEVDPWGGVRITGVGTPPWPAEEEDDDGAGSP</sequence>
<dbReference type="STRING" id="405436.SAMN05444365_106122"/>
<feature type="region of interest" description="Disordered" evidence="1">
    <location>
        <begin position="74"/>
        <end position="97"/>
    </location>
</feature>
<feature type="domain" description="DUF4873" evidence="2">
    <location>
        <begin position="3"/>
        <end position="85"/>
    </location>
</feature>
<name>A0A1H3QTW1_9ACTN</name>
<evidence type="ECO:0000256" key="1">
    <source>
        <dbReference type="SAM" id="MobiDB-lite"/>
    </source>
</evidence>